<organism evidence="1 2">
    <name type="scientific">Melastoma candidum</name>
    <dbReference type="NCBI Taxonomy" id="119954"/>
    <lineage>
        <taxon>Eukaryota</taxon>
        <taxon>Viridiplantae</taxon>
        <taxon>Streptophyta</taxon>
        <taxon>Embryophyta</taxon>
        <taxon>Tracheophyta</taxon>
        <taxon>Spermatophyta</taxon>
        <taxon>Magnoliopsida</taxon>
        <taxon>eudicotyledons</taxon>
        <taxon>Gunneridae</taxon>
        <taxon>Pentapetalae</taxon>
        <taxon>rosids</taxon>
        <taxon>malvids</taxon>
        <taxon>Myrtales</taxon>
        <taxon>Melastomataceae</taxon>
        <taxon>Melastomatoideae</taxon>
        <taxon>Melastomateae</taxon>
        <taxon>Melastoma</taxon>
    </lineage>
</organism>
<sequence length="592" mass="65210">MGAVEWDALMPPQEIEPRDGDSGGVEEQSILRLIMGDLDDDDPSSLGLNKLLHSSTSTTTTTTTPTPTPTTTSSQFPLLDHPFDPLPPSSTTPSALHDFSFTPSLQLRIPPSPSNPLFPTPSDPIPLPLPLKSLDVKFPNPHLHYPHNYPPFFVPFPGVPGPAGSGSPRFQDAQVFSPSPPPLKRLNTGATPPSPSDPRSDVFRHQQRQQRAASAGCEESGNQQFQQAIIEQMYKAVEMIETGNPLLAQGILARLNHQLSPLGNPFHRAAFYLKEALHSLLHASPTDSSLAASPPFTLIYKIGAYKSFSEISPVLQFANFTCNQAFLEALDGCDRVHVLSFDIGYGGQWASLMQELALRNGGPPSLKITAFASPSTHDDLELALTQENLKHFASDINMELEFEVLNLESLNSSSSWPLSLHFFEGEAIAVNMPISSFADSPALLPMVLRFVKQLNPKVVVSLDRVCDRSDIPLSHHVIHALQYYSSLLESLDAVNVNLDILQKIERYLLQPAIEKIVTGNHQQLPERVPCWRSLFSSGGFCPVPFSNFNESQAECLVQRTPVRGFHVEKCQYSLVLCWQRKELLSASAWKCC</sequence>
<accession>A0ACB9L345</accession>
<evidence type="ECO:0000313" key="1">
    <source>
        <dbReference type="EMBL" id="KAI4303803.1"/>
    </source>
</evidence>
<dbReference type="Proteomes" id="UP001057402">
    <property type="component" value="Chromosome 12"/>
</dbReference>
<comment type="caution">
    <text evidence="1">The sequence shown here is derived from an EMBL/GenBank/DDBJ whole genome shotgun (WGS) entry which is preliminary data.</text>
</comment>
<gene>
    <name evidence="1" type="ORF">MLD38_039396</name>
</gene>
<proteinExistence type="predicted"/>
<keyword evidence="2" id="KW-1185">Reference proteome</keyword>
<name>A0ACB9L345_9MYRT</name>
<reference evidence="2" key="1">
    <citation type="journal article" date="2023" name="Front. Plant Sci.">
        <title>Chromosomal-level genome assembly of Melastoma candidum provides insights into trichome evolution.</title>
        <authorList>
            <person name="Zhong Y."/>
            <person name="Wu W."/>
            <person name="Sun C."/>
            <person name="Zou P."/>
            <person name="Liu Y."/>
            <person name="Dai S."/>
            <person name="Zhou R."/>
        </authorList>
    </citation>
    <scope>NUCLEOTIDE SEQUENCE [LARGE SCALE GENOMIC DNA]</scope>
</reference>
<evidence type="ECO:0000313" key="2">
    <source>
        <dbReference type="Proteomes" id="UP001057402"/>
    </source>
</evidence>
<dbReference type="EMBL" id="CM042891">
    <property type="protein sequence ID" value="KAI4303803.1"/>
    <property type="molecule type" value="Genomic_DNA"/>
</dbReference>
<protein>
    <submittedName>
        <fullName evidence="1">Uncharacterized protein</fullName>
    </submittedName>
</protein>